<feature type="domain" description="Major facilitator superfamily (MFS) profile" evidence="7">
    <location>
        <begin position="23"/>
        <end position="428"/>
    </location>
</feature>
<name>A0A396RXW7_9SPHN</name>
<dbReference type="AlphaFoldDB" id="A0A396RXW7"/>
<dbReference type="InterPro" id="IPR020846">
    <property type="entry name" value="MFS_dom"/>
</dbReference>
<dbReference type="FunFam" id="1.20.1250.20:FF:000018">
    <property type="entry name" value="MFS transporter permease"/>
    <property type="match status" value="1"/>
</dbReference>
<dbReference type="SUPFAM" id="SSF103473">
    <property type="entry name" value="MFS general substrate transporter"/>
    <property type="match status" value="1"/>
</dbReference>
<dbReference type="InterPro" id="IPR036259">
    <property type="entry name" value="MFS_trans_sf"/>
</dbReference>
<gene>
    <name evidence="8" type="ORF">D1610_04200</name>
</gene>
<keyword evidence="2" id="KW-0813">Transport</keyword>
<evidence type="ECO:0000256" key="5">
    <source>
        <dbReference type="ARBA" id="ARBA00023136"/>
    </source>
</evidence>
<reference evidence="8 9" key="1">
    <citation type="submission" date="2018-08" db="EMBL/GenBank/DDBJ databases">
        <title>The multiple taxonomic identification of Sphingomonas gilva.</title>
        <authorList>
            <person name="Zhu D."/>
            <person name="Zheng S."/>
        </authorList>
    </citation>
    <scope>NUCLEOTIDE SEQUENCE [LARGE SCALE GENOMIC DNA]</scope>
    <source>
        <strain evidence="8 9">ZDH117</strain>
    </source>
</reference>
<dbReference type="PANTHER" id="PTHR43791">
    <property type="entry name" value="PERMEASE-RELATED"/>
    <property type="match status" value="1"/>
</dbReference>
<evidence type="ECO:0000256" key="2">
    <source>
        <dbReference type="ARBA" id="ARBA00022448"/>
    </source>
</evidence>
<evidence type="ECO:0000256" key="3">
    <source>
        <dbReference type="ARBA" id="ARBA00022692"/>
    </source>
</evidence>
<feature type="transmembrane region" description="Helical" evidence="6">
    <location>
        <begin position="369"/>
        <end position="390"/>
    </location>
</feature>
<feature type="transmembrane region" description="Helical" evidence="6">
    <location>
        <begin position="19"/>
        <end position="37"/>
    </location>
</feature>
<evidence type="ECO:0000256" key="1">
    <source>
        <dbReference type="ARBA" id="ARBA00004141"/>
    </source>
</evidence>
<dbReference type="EMBL" id="QWLV01000001">
    <property type="protein sequence ID" value="RHW19313.1"/>
    <property type="molecule type" value="Genomic_DNA"/>
</dbReference>
<accession>A0A396RXW7</accession>
<dbReference type="GO" id="GO:0005886">
    <property type="term" value="C:plasma membrane"/>
    <property type="evidence" value="ECO:0007669"/>
    <property type="project" value="TreeGrafter"/>
</dbReference>
<dbReference type="PROSITE" id="PS50850">
    <property type="entry name" value="MFS"/>
    <property type="match status" value="1"/>
</dbReference>
<keyword evidence="9" id="KW-1185">Reference proteome</keyword>
<feature type="transmembrane region" description="Helical" evidence="6">
    <location>
        <begin position="402"/>
        <end position="422"/>
    </location>
</feature>
<feature type="transmembrane region" description="Helical" evidence="6">
    <location>
        <begin position="89"/>
        <end position="108"/>
    </location>
</feature>
<feature type="transmembrane region" description="Helical" evidence="6">
    <location>
        <begin position="147"/>
        <end position="169"/>
    </location>
</feature>
<feature type="transmembrane region" description="Helical" evidence="6">
    <location>
        <begin position="248"/>
        <end position="269"/>
    </location>
</feature>
<organism evidence="8 9">
    <name type="scientific">Sphingomonas gilva</name>
    <dbReference type="NCBI Taxonomy" id="2305907"/>
    <lineage>
        <taxon>Bacteria</taxon>
        <taxon>Pseudomonadati</taxon>
        <taxon>Pseudomonadota</taxon>
        <taxon>Alphaproteobacteria</taxon>
        <taxon>Sphingomonadales</taxon>
        <taxon>Sphingomonadaceae</taxon>
        <taxon>Sphingomonas</taxon>
    </lineage>
</organism>
<evidence type="ECO:0000259" key="7">
    <source>
        <dbReference type="PROSITE" id="PS50850"/>
    </source>
</evidence>
<evidence type="ECO:0000256" key="4">
    <source>
        <dbReference type="ARBA" id="ARBA00022989"/>
    </source>
</evidence>
<keyword evidence="3 6" id="KW-0812">Transmembrane</keyword>
<dbReference type="Gene3D" id="1.20.1250.20">
    <property type="entry name" value="MFS general substrate transporter like domains"/>
    <property type="match status" value="2"/>
</dbReference>
<evidence type="ECO:0000313" key="8">
    <source>
        <dbReference type="EMBL" id="RHW19313.1"/>
    </source>
</evidence>
<proteinExistence type="predicted"/>
<evidence type="ECO:0000256" key="6">
    <source>
        <dbReference type="SAM" id="Phobius"/>
    </source>
</evidence>
<keyword evidence="4 6" id="KW-1133">Transmembrane helix</keyword>
<feature type="transmembrane region" description="Helical" evidence="6">
    <location>
        <begin position="57"/>
        <end position="82"/>
    </location>
</feature>
<dbReference type="InterPro" id="IPR011701">
    <property type="entry name" value="MFS"/>
</dbReference>
<dbReference type="PANTHER" id="PTHR43791:SF36">
    <property type="entry name" value="TRANSPORTER, PUTATIVE (AFU_ORTHOLOGUE AFUA_6G08340)-RELATED"/>
    <property type="match status" value="1"/>
</dbReference>
<feature type="transmembrane region" description="Helical" evidence="6">
    <location>
        <begin position="313"/>
        <end position="333"/>
    </location>
</feature>
<dbReference type="CDD" id="cd17319">
    <property type="entry name" value="MFS_ExuT_GudP_like"/>
    <property type="match status" value="1"/>
</dbReference>
<dbReference type="Proteomes" id="UP000266693">
    <property type="component" value="Unassembled WGS sequence"/>
</dbReference>
<feature type="transmembrane region" description="Helical" evidence="6">
    <location>
        <begin position="114"/>
        <end position="135"/>
    </location>
</feature>
<feature type="transmembrane region" description="Helical" evidence="6">
    <location>
        <begin position="281"/>
        <end position="301"/>
    </location>
</feature>
<dbReference type="OrthoDB" id="9773957at2"/>
<sequence>MAVGGEDEARLERATIRRITWRLMPLLGLIYLIAYIDRQNVSYAKLQMAADLGLSEAAFGLGAALFFIGYFLFEVPSNLILVRVGVRRWFARIMASWGLVTILLGFTTSGPMFYVLRFLLGAAEAGLFPGVLYALTLWYPQRHRARAVGLFMVASIVANITGSAIGGALLDLDGLMGFRGWQWVFVVTGLPAVLLVPVVLARLPDSPASAPWLSDAERDWLAREIAADHASQAVSPRAEWKAMADPRVLMLCLTFIGFPLAAYGLSYWLPTIVQGFGVSNTMNGLINAALWTQVGLALWLVPRWAARRRHSSAHIVVPALIGAAALVASVLLPGAVPKFIALCIAASAIFAGQPIFWSLPPRFLTGSAAAAGIAAINATGNLGGFFAQTLVPRVAEASGSQLAPMFLLAGALVLVSLGVVAVERRLPPPAHPASRGPTQERSSA</sequence>
<dbReference type="GO" id="GO:0022857">
    <property type="term" value="F:transmembrane transporter activity"/>
    <property type="evidence" value="ECO:0007669"/>
    <property type="project" value="InterPro"/>
</dbReference>
<comment type="caution">
    <text evidence="8">The sequence shown here is derived from an EMBL/GenBank/DDBJ whole genome shotgun (WGS) entry which is preliminary data.</text>
</comment>
<feature type="transmembrane region" description="Helical" evidence="6">
    <location>
        <begin position="181"/>
        <end position="201"/>
    </location>
</feature>
<dbReference type="Pfam" id="PF07690">
    <property type="entry name" value="MFS_1"/>
    <property type="match status" value="1"/>
</dbReference>
<comment type="subcellular location">
    <subcellularLocation>
        <location evidence="1">Membrane</location>
        <topology evidence="1">Multi-pass membrane protein</topology>
    </subcellularLocation>
</comment>
<feature type="transmembrane region" description="Helical" evidence="6">
    <location>
        <begin position="339"/>
        <end position="357"/>
    </location>
</feature>
<protein>
    <submittedName>
        <fullName evidence="8">MFS transporter</fullName>
    </submittedName>
</protein>
<dbReference type="RefSeq" id="WP_118862819.1">
    <property type="nucleotide sequence ID" value="NZ_QWLV01000001.1"/>
</dbReference>
<keyword evidence="5 6" id="KW-0472">Membrane</keyword>
<evidence type="ECO:0000313" key="9">
    <source>
        <dbReference type="Proteomes" id="UP000266693"/>
    </source>
</evidence>